<dbReference type="EC" id="2.7.7.87" evidence="2"/>
<dbReference type="PANTHER" id="PTHR42828">
    <property type="entry name" value="DHBP SYNTHASE RIBB-LIKE ALPHA/BETA DOMAIN-CONTAINING PROTEIN"/>
    <property type="match status" value="1"/>
</dbReference>
<dbReference type="EMBL" id="JAQNDO010000001">
    <property type="protein sequence ID" value="MDC0748746.1"/>
    <property type="molecule type" value="Genomic_DNA"/>
</dbReference>
<dbReference type="InterPro" id="IPR052532">
    <property type="entry name" value="SUA5_domain"/>
</dbReference>
<keyword evidence="3" id="KW-1185">Reference proteome</keyword>
<evidence type="ECO:0000313" key="2">
    <source>
        <dbReference type="EMBL" id="MDC0748746.1"/>
    </source>
</evidence>
<dbReference type="PANTHER" id="PTHR42828:SF3">
    <property type="entry name" value="THREONYLCARBAMOYL-AMP SYNTHASE"/>
    <property type="match status" value="1"/>
</dbReference>
<dbReference type="RefSeq" id="WP_271927819.1">
    <property type="nucleotide sequence ID" value="NZ_JAQNDO010000001.1"/>
</dbReference>
<sequence length="203" mass="22347">MGILLPINPEHPEPRKIRRAVEILEKGGVIGYPTDTVYGLGCDLFNKQAIETLYQIKGMQRDKNLAFICPDLGDIARYAIVENAAYRVLKRFLPGPYCFVLQATREVPKIVQMNKKTVGIRVPSHPVTLAIVRELGRPIISTTAAPPGEDPMVDPWEIKERFPALELILDAGAGGNLPTTVIDLSEGDVRILREGAGPIDELV</sequence>
<comment type="caution">
    <text evidence="2">The sequence shown here is derived from an EMBL/GenBank/DDBJ whole genome shotgun (WGS) entry which is preliminary data.</text>
</comment>
<name>A0ABT5F3Q7_9BACT</name>
<reference evidence="2 3" key="1">
    <citation type="submission" date="2022-11" db="EMBL/GenBank/DDBJ databases">
        <title>Minimal conservation of predation-associated metabolite biosynthetic gene clusters underscores biosynthetic potential of Myxococcota including descriptions for ten novel species: Archangium lansinium sp. nov., Myxococcus landrumus sp. nov., Nannocystis bai.</title>
        <authorList>
            <person name="Ahearne A."/>
            <person name="Stevens C."/>
            <person name="Dowd S."/>
        </authorList>
    </citation>
    <scope>NUCLEOTIDE SEQUENCE [LARGE SCALE GENOMIC DNA]</scope>
    <source>
        <strain evidence="2 3">RJM3</strain>
    </source>
</reference>
<dbReference type="Pfam" id="PF01300">
    <property type="entry name" value="Sua5_yciO_yrdC"/>
    <property type="match status" value="1"/>
</dbReference>
<dbReference type="SUPFAM" id="SSF55821">
    <property type="entry name" value="YrdC/RibB"/>
    <property type="match status" value="1"/>
</dbReference>
<feature type="domain" description="YrdC-like" evidence="1">
    <location>
        <begin position="14"/>
        <end position="197"/>
    </location>
</feature>
<dbReference type="InterPro" id="IPR017945">
    <property type="entry name" value="DHBP_synth_RibB-like_a/b_dom"/>
</dbReference>
<gene>
    <name evidence="2" type="ORF">POL67_45880</name>
</gene>
<evidence type="ECO:0000259" key="1">
    <source>
        <dbReference type="PROSITE" id="PS51163"/>
    </source>
</evidence>
<dbReference type="Proteomes" id="UP001221411">
    <property type="component" value="Unassembled WGS sequence"/>
</dbReference>
<keyword evidence="2" id="KW-0548">Nucleotidyltransferase</keyword>
<accession>A0ABT5F3Q7</accession>
<protein>
    <submittedName>
        <fullName evidence="2">L-threonylcarbamoyladenylate synthase</fullName>
        <ecNumber evidence="2">2.7.7.87</ecNumber>
    </submittedName>
</protein>
<dbReference type="PROSITE" id="PS51163">
    <property type="entry name" value="YRDC"/>
    <property type="match status" value="1"/>
</dbReference>
<proteinExistence type="predicted"/>
<dbReference type="InterPro" id="IPR006070">
    <property type="entry name" value="Sua5-like_dom"/>
</dbReference>
<keyword evidence="2" id="KW-0808">Transferase</keyword>
<dbReference type="GO" id="GO:0061710">
    <property type="term" value="F:L-threonylcarbamoyladenylate synthase"/>
    <property type="evidence" value="ECO:0007669"/>
    <property type="project" value="UniProtKB-EC"/>
</dbReference>
<dbReference type="NCBIfam" id="TIGR00057">
    <property type="entry name" value="L-threonylcarbamoyladenylate synthase"/>
    <property type="match status" value="1"/>
</dbReference>
<organism evidence="2 3">
    <name type="scientific">Polyangium mundeleinium</name>
    <dbReference type="NCBI Taxonomy" id="2995306"/>
    <lineage>
        <taxon>Bacteria</taxon>
        <taxon>Pseudomonadati</taxon>
        <taxon>Myxococcota</taxon>
        <taxon>Polyangia</taxon>
        <taxon>Polyangiales</taxon>
        <taxon>Polyangiaceae</taxon>
        <taxon>Polyangium</taxon>
    </lineage>
</organism>
<evidence type="ECO:0000313" key="3">
    <source>
        <dbReference type="Proteomes" id="UP001221411"/>
    </source>
</evidence>
<dbReference type="Gene3D" id="3.90.870.10">
    <property type="entry name" value="DHBP synthase"/>
    <property type="match status" value="1"/>
</dbReference>